<reference evidence="13 14" key="1">
    <citation type="submission" date="2021-08" db="EMBL/GenBank/DDBJ databases">
        <title>The genome sequence of Chitinophaga sp. B61.</title>
        <authorList>
            <person name="Zhang X."/>
        </authorList>
    </citation>
    <scope>NUCLEOTIDE SEQUENCE [LARGE SCALE GENOMIC DNA]</scope>
    <source>
        <strain evidence="13 14">B61</strain>
    </source>
</reference>
<evidence type="ECO:0000256" key="8">
    <source>
        <dbReference type="PROSITE-ProRule" id="PRU01360"/>
    </source>
</evidence>
<protein>
    <submittedName>
        <fullName evidence="13">SusC/RagA family TonB-linked outer membrane protein</fullName>
    </submittedName>
</protein>
<evidence type="ECO:0000259" key="12">
    <source>
        <dbReference type="Pfam" id="PF07715"/>
    </source>
</evidence>
<keyword evidence="14" id="KW-1185">Reference proteome</keyword>
<dbReference type="NCBIfam" id="TIGR04056">
    <property type="entry name" value="OMP_RagA_SusC"/>
    <property type="match status" value="1"/>
</dbReference>
<evidence type="ECO:0000256" key="9">
    <source>
        <dbReference type="RuleBase" id="RU003357"/>
    </source>
</evidence>
<dbReference type="Pfam" id="PF04575">
    <property type="entry name" value="SlipAM"/>
    <property type="match status" value="1"/>
</dbReference>
<dbReference type="Pfam" id="PF13715">
    <property type="entry name" value="CarbopepD_reg_2"/>
    <property type="match status" value="1"/>
</dbReference>
<keyword evidence="4 8" id="KW-0812">Transmembrane</keyword>
<dbReference type="EMBL" id="JAICCF010000003">
    <property type="protein sequence ID" value="MBW8686326.1"/>
    <property type="molecule type" value="Genomic_DNA"/>
</dbReference>
<dbReference type="Pfam" id="PF07715">
    <property type="entry name" value="Plug"/>
    <property type="match status" value="1"/>
</dbReference>
<dbReference type="NCBIfam" id="TIGR04057">
    <property type="entry name" value="SusC_RagA_signa"/>
    <property type="match status" value="1"/>
</dbReference>
<dbReference type="InterPro" id="IPR039426">
    <property type="entry name" value="TonB-dep_rcpt-like"/>
</dbReference>
<dbReference type="SUPFAM" id="SSF49464">
    <property type="entry name" value="Carboxypeptidase regulatory domain-like"/>
    <property type="match status" value="1"/>
</dbReference>
<dbReference type="InterPro" id="IPR000531">
    <property type="entry name" value="Beta-barrel_TonB"/>
</dbReference>
<dbReference type="PROSITE" id="PS52016">
    <property type="entry name" value="TONB_DEPENDENT_REC_3"/>
    <property type="match status" value="1"/>
</dbReference>
<keyword evidence="5 9" id="KW-0798">TonB box</keyword>
<accession>A0ABS7GG87</accession>
<evidence type="ECO:0000256" key="1">
    <source>
        <dbReference type="ARBA" id="ARBA00004571"/>
    </source>
</evidence>
<dbReference type="InterPro" id="IPR008969">
    <property type="entry name" value="CarboxyPept-like_regulatory"/>
</dbReference>
<dbReference type="SUPFAM" id="SSF56935">
    <property type="entry name" value="Porins"/>
    <property type="match status" value="1"/>
</dbReference>
<evidence type="ECO:0000256" key="7">
    <source>
        <dbReference type="ARBA" id="ARBA00023237"/>
    </source>
</evidence>
<dbReference type="Gene3D" id="2.60.40.1120">
    <property type="entry name" value="Carboxypeptidase-like, regulatory domain"/>
    <property type="match status" value="1"/>
</dbReference>
<dbReference type="InterPro" id="IPR007655">
    <property type="entry name" value="Slam_C"/>
</dbReference>
<keyword evidence="3 8" id="KW-1134">Transmembrane beta strand</keyword>
<evidence type="ECO:0000259" key="10">
    <source>
        <dbReference type="Pfam" id="PF00593"/>
    </source>
</evidence>
<proteinExistence type="inferred from homology"/>
<evidence type="ECO:0000256" key="4">
    <source>
        <dbReference type="ARBA" id="ARBA00022692"/>
    </source>
</evidence>
<keyword evidence="7 8" id="KW-0998">Cell outer membrane</keyword>
<dbReference type="RefSeq" id="WP_220251636.1">
    <property type="nucleotide sequence ID" value="NZ_JAICCF010000003.1"/>
</dbReference>
<comment type="caution">
    <text evidence="13">The sequence shown here is derived from an EMBL/GenBank/DDBJ whole genome shotgun (WGS) entry which is preliminary data.</text>
</comment>
<comment type="subcellular location">
    <subcellularLocation>
        <location evidence="1 8">Cell outer membrane</location>
        <topology evidence="1 8">Multi-pass membrane protein</topology>
    </subcellularLocation>
</comment>
<feature type="domain" description="Surface lipoprotein assembly modifier C-terminal" evidence="11">
    <location>
        <begin position="339"/>
        <end position="513"/>
    </location>
</feature>
<dbReference type="InterPro" id="IPR036942">
    <property type="entry name" value="Beta-barrel_TonB_sf"/>
</dbReference>
<name>A0ABS7GG87_9BACT</name>
<dbReference type="Proteomes" id="UP000812961">
    <property type="component" value="Unassembled WGS sequence"/>
</dbReference>
<comment type="similarity">
    <text evidence="8 9">Belongs to the TonB-dependent receptor family.</text>
</comment>
<feature type="domain" description="TonB-dependent receptor plug" evidence="12">
    <location>
        <begin position="198"/>
        <end position="327"/>
    </location>
</feature>
<keyword evidence="6 8" id="KW-0472">Membrane</keyword>
<dbReference type="InterPro" id="IPR037066">
    <property type="entry name" value="Plug_dom_sf"/>
</dbReference>
<evidence type="ECO:0000256" key="6">
    <source>
        <dbReference type="ARBA" id="ARBA00023136"/>
    </source>
</evidence>
<dbReference type="InterPro" id="IPR012910">
    <property type="entry name" value="Plug_dom"/>
</dbReference>
<dbReference type="InterPro" id="IPR023996">
    <property type="entry name" value="TonB-dep_OMP_SusC/RagA"/>
</dbReference>
<gene>
    <name evidence="13" type="ORF">K1Y79_18445</name>
</gene>
<dbReference type="Pfam" id="PF00593">
    <property type="entry name" value="TonB_dep_Rec_b-barrel"/>
    <property type="match status" value="1"/>
</dbReference>
<sequence length="1116" mass="123501">MLWLLLPCIYSFAQKSAQPGRNVTLTSSRISLGDVFNIIEKQTGVLLFFGDLNTDQLVGVKFVATPVEEALGEVLPPIGLTYEYVKGNKDKIYIKSIKPSPKDTVMMKSISGIVTDEKGQPLPGATVRVKGSMRGTSTQENGAFVLHHSGEKDILQISFTGFDMAEVPVAGKANLKVRLKPGDNSLNEQVVTAYGKMDKRSITGAITVVKGEQIQNLPNRSFDKSLQGLVPGLLVTQGTGQPGGGLGNFVLRGISTGGSIDNGATVRNPLIIIDGVPVQQDQAQASTSTVSINNPMAQLNPSDIESISVLKDAGAIALYGSKASNGVILITTKRGKAGKTRFNFRHQTDFASRLNNGARMLNQQEYLELLYETYRNTDPAYWTDSRIKSDLISKFPHKVNAPGDTSFYPAPDWQRELFNKNAMTLSNELSLSGGNDKSTFYVNLEYTKQDGVEKNTGYDRKSLRINYENLPAKWLKVGLNTTLSYSTQKFSYPGASERLVAAISPLNAIRDDKGEYIYNYSWGLATPSDLTSLTSMSPNPLAAAELNINKNVSYRGVSNLYIDFHPIKNVSFTSNIGTNFMLTEAKEKVHPKLAASSLNAGIGRINERDIRNANFITTNIIRYNTSISDRHNLNFLIGHEAQILTQKNIFVIRENITSNPLADQANIGTIRSAGGLSSKQTLLSYFGQLNYDFSEKYLLSGSLRTDGSSLFGTNKRFGTHWSAAGGWIVTNEPFMKNLAMRLNYLKIRGSLGSAGNSSAISNALRYDNVMLLRYLNAPAVMPNTSLPPGNPNIQWEKTFNWDIGIEMRLFDNRISFTGDIYRKFTSKLIGRIDIPTTTGFLNIQSNIGDLSNKGIELSVSIDMIRRKDFFWNVNANWSKNKNVLTKSFFQLERVAGGSIISNGAGENYNSFYMPVWGGVNRMDGKPQWVDSMGKVTSDYNAAPRKFVGKPQPDGFGAITNTVSYKGIEFSAMIYYQYGAEIFKTDNIVNDGTDPFINQDRNALDRWQKDGDVVTNPRRLLFGQYQGNDDGGTMTSTRYLFNGDFIRLSNLTLAYKLRESLIRSFDVQMLRFYLQCHNVATISKYSGQDPELTSALGQGMSSYPLQRTYSFGMNVIF</sequence>
<dbReference type="Gene3D" id="2.40.170.20">
    <property type="entry name" value="TonB-dependent receptor, beta-barrel domain"/>
    <property type="match status" value="1"/>
</dbReference>
<feature type="domain" description="TonB-dependent receptor-like beta-barrel" evidence="10">
    <location>
        <begin position="574"/>
        <end position="880"/>
    </location>
</feature>
<evidence type="ECO:0000256" key="2">
    <source>
        <dbReference type="ARBA" id="ARBA00022448"/>
    </source>
</evidence>
<evidence type="ECO:0000256" key="5">
    <source>
        <dbReference type="ARBA" id="ARBA00023077"/>
    </source>
</evidence>
<evidence type="ECO:0000313" key="14">
    <source>
        <dbReference type="Proteomes" id="UP000812961"/>
    </source>
</evidence>
<evidence type="ECO:0000256" key="3">
    <source>
        <dbReference type="ARBA" id="ARBA00022452"/>
    </source>
</evidence>
<keyword evidence="2 8" id="KW-0813">Transport</keyword>
<evidence type="ECO:0000313" key="13">
    <source>
        <dbReference type="EMBL" id="MBW8686326.1"/>
    </source>
</evidence>
<dbReference type="Gene3D" id="2.170.130.10">
    <property type="entry name" value="TonB-dependent receptor, plug domain"/>
    <property type="match status" value="1"/>
</dbReference>
<dbReference type="InterPro" id="IPR023997">
    <property type="entry name" value="TonB-dep_OMP_SusC/RagA_CS"/>
</dbReference>
<organism evidence="13 14">
    <name type="scientific">Chitinophaga rhizophila</name>
    <dbReference type="NCBI Taxonomy" id="2866212"/>
    <lineage>
        <taxon>Bacteria</taxon>
        <taxon>Pseudomonadati</taxon>
        <taxon>Bacteroidota</taxon>
        <taxon>Chitinophagia</taxon>
        <taxon>Chitinophagales</taxon>
        <taxon>Chitinophagaceae</taxon>
        <taxon>Chitinophaga</taxon>
    </lineage>
</organism>
<evidence type="ECO:0000259" key="11">
    <source>
        <dbReference type="Pfam" id="PF04575"/>
    </source>
</evidence>